<dbReference type="InterPro" id="IPR013783">
    <property type="entry name" value="Ig-like_fold"/>
</dbReference>
<dbReference type="PROSITE" id="PS50853">
    <property type="entry name" value="FN3"/>
    <property type="match status" value="1"/>
</dbReference>
<feature type="non-terminal residue" evidence="2">
    <location>
        <position position="1"/>
    </location>
</feature>
<evidence type="ECO:0000313" key="2">
    <source>
        <dbReference type="EMBL" id="KAF2789429.1"/>
    </source>
</evidence>
<feature type="non-terminal residue" evidence="2">
    <location>
        <position position="500"/>
    </location>
</feature>
<dbReference type="OrthoDB" id="3771491at2759"/>
<evidence type="ECO:0000259" key="1">
    <source>
        <dbReference type="PROSITE" id="PS50853"/>
    </source>
</evidence>
<name>A0A6A6WZA2_9PLEO</name>
<evidence type="ECO:0000313" key="3">
    <source>
        <dbReference type="Proteomes" id="UP000799757"/>
    </source>
</evidence>
<gene>
    <name evidence="2" type="ORF">K505DRAFT_191768</name>
</gene>
<dbReference type="SMART" id="SM00060">
    <property type="entry name" value="FN3"/>
    <property type="match status" value="1"/>
</dbReference>
<proteinExistence type="predicted"/>
<reference evidence="2" key="1">
    <citation type="journal article" date="2020" name="Stud. Mycol.">
        <title>101 Dothideomycetes genomes: a test case for predicting lifestyles and emergence of pathogens.</title>
        <authorList>
            <person name="Haridas S."/>
            <person name="Albert R."/>
            <person name="Binder M."/>
            <person name="Bloem J."/>
            <person name="Labutti K."/>
            <person name="Salamov A."/>
            <person name="Andreopoulos B."/>
            <person name="Baker S."/>
            <person name="Barry K."/>
            <person name="Bills G."/>
            <person name="Bluhm B."/>
            <person name="Cannon C."/>
            <person name="Castanera R."/>
            <person name="Culley D."/>
            <person name="Daum C."/>
            <person name="Ezra D."/>
            <person name="Gonzalez J."/>
            <person name="Henrissat B."/>
            <person name="Kuo A."/>
            <person name="Liang C."/>
            <person name="Lipzen A."/>
            <person name="Lutzoni F."/>
            <person name="Magnuson J."/>
            <person name="Mondo S."/>
            <person name="Nolan M."/>
            <person name="Ohm R."/>
            <person name="Pangilinan J."/>
            <person name="Park H.-J."/>
            <person name="Ramirez L."/>
            <person name="Alfaro M."/>
            <person name="Sun H."/>
            <person name="Tritt A."/>
            <person name="Yoshinaga Y."/>
            <person name="Zwiers L.-H."/>
            <person name="Turgeon B."/>
            <person name="Goodwin S."/>
            <person name="Spatafora J."/>
            <person name="Crous P."/>
            <person name="Grigoriev I."/>
        </authorList>
    </citation>
    <scope>NUCLEOTIDE SEQUENCE</scope>
    <source>
        <strain evidence="2">CBS 109.77</strain>
    </source>
</reference>
<dbReference type="CDD" id="cd00063">
    <property type="entry name" value="FN3"/>
    <property type="match status" value="1"/>
</dbReference>
<dbReference type="InterPro" id="IPR036116">
    <property type="entry name" value="FN3_sf"/>
</dbReference>
<dbReference type="EMBL" id="MU002138">
    <property type="protein sequence ID" value="KAF2789429.1"/>
    <property type="molecule type" value="Genomic_DNA"/>
</dbReference>
<feature type="domain" description="Fibronectin type-III" evidence="1">
    <location>
        <begin position="276"/>
        <end position="363"/>
    </location>
</feature>
<dbReference type="InterPro" id="IPR021986">
    <property type="entry name" value="Spherulin4"/>
</dbReference>
<dbReference type="Pfam" id="PF00041">
    <property type="entry name" value="fn3"/>
    <property type="match status" value="1"/>
</dbReference>
<dbReference type="PANTHER" id="PTHR35040">
    <property type="match status" value="1"/>
</dbReference>
<dbReference type="Gene3D" id="2.60.40.10">
    <property type="entry name" value="Immunoglobulins"/>
    <property type="match status" value="1"/>
</dbReference>
<dbReference type="Pfam" id="PF12138">
    <property type="entry name" value="Spherulin4"/>
    <property type="match status" value="1"/>
</dbReference>
<dbReference type="SUPFAM" id="SSF49265">
    <property type="entry name" value="Fibronectin type III"/>
    <property type="match status" value="1"/>
</dbReference>
<organism evidence="2 3">
    <name type="scientific">Melanomma pulvis-pyrius CBS 109.77</name>
    <dbReference type="NCBI Taxonomy" id="1314802"/>
    <lineage>
        <taxon>Eukaryota</taxon>
        <taxon>Fungi</taxon>
        <taxon>Dikarya</taxon>
        <taxon>Ascomycota</taxon>
        <taxon>Pezizomycotina</taxon>
        <taxon>Dothideomycetes</taxon>
        <taxon>Pleosporomycetidae</taxon>
        <taxon>Pleosporales</taxon>
        <taxon>Melanommataceae</taxon>
        <taxon>Melanomma</taxon>
    </lineage>
</organism>
<dbReference type="InterPro" id="IPR003961">
    <property type="entry name" value="FN3_dom"/>
</dbReference>
<dbReference type="Proteomes" id="UP000799757">
    <property type="component" value="Unassembled WGS sequence"/>
</dbReference>
<sequence length="500" mass="54238">PAPPTDGGQQIAVASYIHPLADPDAWERLLRYPNNKLSVLIANVVNGPDATVNQDWKTVIASASAKGKRVIGYVRTGYLGVSQQQFKTRLGSTDLADWTAQIEQDVDMWYKLYPGNMGGIFFDEGWNDCGPNNVYSELYRRISDNTKRKYPGAYTVLNPGATMPKCFEDSADTLMTFESSYETYTTSYIPNDWAAADSRKLWHIVYNVPKSEVGRVAALAKARGAGMLQITNDVMPNPYDNLPDDAYMQDHINAVVGGEPMIAGIPSAAGGPAASTPGGLQVTGSEYTSVTLSWSRAANAIGYRVYQNDQLILSLSADMTRVTLGNLSPGTSGYTFYVTAEGGDGKESSKSNSVSASTKTPPSPGKYVFNMKVSVAAASTVYSADIVIPYAFIRVYVWDSDVACNFTTDPGWPVNFAVANYVCTHYMVEGQVLYKYSGTVPPGTVNVPWAWSGVGSVGVEQNGYTFTWNIPLGMPSTDTRNFLIQTEGYGPRANVFQPCP</sequence>
<dbReference type="PANTHER" id="PTHR35040:SF7">
    <property type="entry name" value="FIBRONECTIN TYPE-III DOMAIN-CONTAINING PROTEIN-RELATED"/>
    <property type="match status" value="1"/>
</dbReference>
<accession>A0A6A6WZA2</accession>
<dbReference type="AlphaFoldDB" id="A0A6A6WZA2"/>
<protein>
    <recommendedName>
        <fullName evidence="1">Fibronectin type-III domain-containing protein</fullName>
    </recommendedName>
</protein>
<keyword evidence="3" id="KW-1185">Reference proteome</keyword>